<organism evidence="5 6">
    <name type="scientific">Collichthys lucidus</name>
    <name type="common">Big head croaker</name>
    <name type="synonym">Sciaena lucida</name>
    <dbReference type="NCBI Taxonomy" id="240159"/>
    <lineage>
        <taxon>Eukaryota</taxon>
        <taxon>Metazoa</taxon>
        <taxon>Chordata</taxon>
        <taxon>Craniata</taxon>
        <taxon>Vertebrata</taxon>
        <taxon>Euteleostomi</taxon>
        <taxon>Actinopterygii</taxon>
        <taxon>Neopterygii</taxon>
        <taxon>Teleostei</taxon>
        <taxon>Neoteleostei</taxon>
        <taxon>Acanthomorphata</taxon>
        <taxon>Eupercaria</taxon>
        <taxon>Sciaenidae</taxon>
        <taxon>Collichthys</taxon>
    </lineage>
</organism>
<evidence type="ECO:0000313" key="5">
    <source>
        <dbReference type="EMBL" id="TKS69481.1"/>
    </source>
</evidence>
<dbReference type="GO" id="GO:0005184">
    <property type="term" value="F:neuropeptide hormone activity"/>
    <property type="evidence" value="ECO:0007669"/>
    <property type="project" value="InterPro"/>
</dbReference>
<dbReference type="Proteomes" id="UP000298787">
    <property type="component" value="Chromosome 4"/>
</dbReference>
<dbReference type="OrthoDB" id="9929886at2759"/>
<evidence type="ECO:0000256" key="4">
    <source>
        <dbReference type="ARBA" id="ARBA00023157"/>
    </source>
</evidence>
<dbReference type="GO" id="GO:0009267">
    <property type="term" value="P:cellular response to starvation"/>
    <property type="evidence" value="ECO:0007669"/>
    <property type="project" value="InterPro"/>
</dbReference>
<dbReference type="PANTHER" id="PTHR16655">
    <property type="entry name" value="COCAINE AND AMPHETAMINE REGULATED TRANSCRIPT PROTEIN"/>
    <property type="match status" value="1"/>
</dbReference>
<dbReference type="SUPFAM" id="SSF64546">
    <property type="entry name" value="Satiety factor CART (cocaine and amphetamine regulated transcript)"/>
    <property type="match status" value="1"/>
</dbReference>
<keyword evidence="3" id="KW-0964">Secreted</keyword>
<accession>A0A4U5U736</accession>
<keyword evidence="6" id="KW-1185">Reference proteome</keyword>
<dbReference type="EMBL" id="CM014081">
    <property type="protein sequence ID" value="TKS69481.1"/>
    <property type="molecule type" value="Genomic_DNA"/>
</dbReference>
<evidence type="ECO:0000256" key="1">
    <source>
        <dbReference type="ARBA" id="ARBA00004613"/>
    </source>
</evidence>
<reference evidence="5 6" key="1">
    <citation type="submission" date="2019-01" db="EMBL/GenBank/DDBJ databases">
        <title>Genome Assembly of Collichthys lucidus.</title>
        <authorList>
            <person name="Cai M."/>
            <person name="Xiao S."/>
        </authorList>
    </citation>
    <scope>NUCLEOTIDE SEQUENCE [LARGE SCALE GENOMIC DNA]</scope>
    <source>
        <strain evidence="5">JT15FE1705JMU</strain>
        <tissue evidence="5">Muscle</tissue>
    </source>
</reference>
<dbReference type="GO" id="GO:0032099">
    <property type="term" value="P:negative regulation of appetite"/>
    <property type="evidence" value="ECO:0007669"/>
    <property type="project" value="InterPro"/>
</dbReference>
<dbReference type="GO" id="GO:0005615">
    <property type="term" value="C:extracellular space"/>
    <property type="evidence" value="ECO:0007669"/>
    <property type="project" value="InterPro"/>
</dbReference>
<name>A0A4U5U736_COLLU</name>
<dbReference type="Gene3D" id="4.10.40.30">
    <property type="entry name" value="CART, C-terminal domain"/>
    <property type="match status" value="1"/>
</dbReference>
<dbReference type="Pfam" id="PF06373">
    <property type="entry name" value="CART"/>
    <property type="match status" value="1"/>
</dbReference>
<gene>
    <name evidence="5" type="ORF">D9C73_003546</name>
</gene>
<dbReference type="PANTHER" id="PTHR16655:SF2">
    <property type="entry name" value="COCAINE- AND AMPHETAMINE-REGULATED TRANSCRIPT PROTEIN-LIKE"/>
    <property type="match status" value="1"/>
</dbReference>
<keyword evidence="4" id="KW-1015">Disulfide bond</keyword>
<dbReference type="InterPro" id="IPR036722">
    <property type="entry name" value="CART_C_sf"/>
</dbReference>
<evidence type="ECO:0000256" key="3">
    <source>
        <dbReference type="ARBA" id="ARBA00022525"/>
    </source>
</evidence>
<dbReference type="AlphaFoldDB" id="A0A4U5U736"/>
<dbReference type="GO" id="GO:0008343">
    <property type="term" value="P:adult feeding behavior"/>
    <property type="evidence" value="ECO:0007669"/>
    <property type="project" value="InterPro"/>
</dbReference>
<dbReference type="GO" id="GO:0043410">
    <property type="term" value="P:positive regulation of MAPK cascade"/>
    <property type="evidence" value="ECO:0007669"/>
    <property type="project" value="InterPro"/>
</dbReference>
<proteinExistence type="inferred from homology"/>
<protein>
    <submittedName>
        <fullName evidence="5">Cocaine-and amphetamine-regulated transcript protein CART(1-39) CART(42-89)</fullName>
    </submittedName>
</protein>
<evidence type="ECO:0000313" key="6">
    <source>
        <dbReference type="Proteomes" id="UP000298787"/>
    </source>
</evidence>
<sequence>MSPYKTRVGPVGGGRISCGPAATLSAPPVTDLLPPRVGTSALLHPVTMDSSGMIRGLLLVGLLSVMCHGQASQEVSAEDFGVDKTEPAADRDLIEALEALLGRMHGRISSPEKRGSIPLCGMGDRCAMKFGPRIGKLCDCGRGANCNSYLLKCI</sequence>
<evidence type="ECO:0000256" key="2">
    <source>
        <dbReference type="ARBA" id="ARBA00005294"/>
    </source>
</evidence>
<comment type="subcellular location">
    <subcellularLocation>
        <location evidence="1">Secreted</location>
    </subcellularLocation>
</comment>
<dbReference type="GO" id="GO:0007186">
    <property type="term" value="P:G protein-coupled receptor signaling pathway"/>
    <property type="evidence" value="ECO:0007669"/>
    <property type="project" value="InterPro"/>
</dbReference>
<dbReference type="InterPro" id="IPR009106">
    <property type="entry name" value="CART"/>
</dbReference>
<comment type="similarity">
    <text evidence="2">Belongs to the CART family.</text>
</comment>